<evidence type="ECO:0000256" key="2">
    <source>
        <dbReference type="ARBA" id="ARBA00024438"/>
    </source>
</evidence>
<dbReference type="Proteomes" id="UP000034189">
    <property type="component" value="Chromosome"/>
</dbReference>
<proteinExistence type="inferred from homology"/>
<feature type="domain" description="Putative zinc-finger" evidence="4">
    <location>
        <begin position="5"/>
        <end position="36"/>
    </location>
</feature>
<dbReference type="AlphaFoldDB" id="A0A0F7F8I0"/>
<protein>
    <recommendedName>
        <fullName evidence="2">Anti-sigma-W factor RsiW</fullName>
    </recommendedName>
</protein>
<evidence type="ECO:0000313" key="5">
    <source>
        <dbReference type="EMBL" id="AKG34457.1"/>
    </source>
</evidence>
<keyword evidence="3" id="KW-0472">Membrane</keyword>
<accession>A0A0F7F8I0</accession>
<gene>
    <name evidence="5" type="ORF">VK70_07630</name>
</gene>
<evidence type="ECO:0000313" key="6">
    <source>
        <dbReference type="Proteomes" id="UP000034189"/>
    </source>
</evidence>
<dbReference type="RefSeq" id="WP_025695343.1">
    <property type="nucleotide sequence ID" value="NZ_ASQQ01000285.1"/>
</dbReference>
<keyword evidence="3" id="KW-1133">Transmembrane helix</keyword>
<sequence>MIEHLEDQLSAYLDGELNADERQRVEDHIEECESCQALLEDLLVMQSDLAQTFHRMQAPAHLEVRVLQSIAEEKIPAAAEKGWAFGFLMMVLTFGVFWFLSGSVLVKLIHGLLKLTAAMVYAASHFILSVPVLTGLTVVLSLVILAASVYSLRRLLQTTAN</sequence>
<name>A0A0F7F8I0_PAEDU</name>
<evidence type="ECO:0000259" key="4">
    <source>
        <dbReference type="Pfam" id="PF13490"/>
    </source>
</evidence>
<dbReference type="Gene3D" id="1.10.10.1320">
    <property type="entry name" value="Anti-sigma factor, zinc-finger domain"/>
    <property type="match status" value="1"/>
</dbReference>
<feature type="transmembrane region" description="Helical" evidence="3">
    <location>
        <begin position="83"/>
        <end position="106"/>
    </location>
</feature>
<feature type="transmembrane region" description="Helical" evidence="3">
    <location>
        <begin position="126"/>
        <end position="152"/>
    </location>
</feature>
<organism evidence="5 6">
    <name type="scientific">Paenibacillus durus ATCC 35681</name>
    <dbReference type="NCBI Taxonomy" id="1333534"/>
    <lineage>
        <taxon>Bacteria</taxon>
        <taxon>Bacillati</taxon>
        <taxon>Bacillota</taxon>
        <taxon>Bacilli</taxon>
        <taxon>Bacillales</taxon>
        <taxon>Paenibacillaceae</taxon>
        <taxon>Paenibacillus</taxon>
    </lineage>
</organism>
<dbReference type="Pfam" id="PF13490">
    <property type="entry name" value="zf-HC2"/>
    <property type="match status" value="1"/>
</dbReference>
<dbReference type="PATRIC" id="fig|1333534.5.peg.1668"/>
<dbReference type="InterPro" id="IPR027383">
    <property type="entry name" value="Znf_put"/>
</dbReference>
<dbReference type="InterPro" id="IPR041916">
    <property type="entry name" value="Anti_sigma_zinc_sf"/>
</dbReference>
<dbReference type="EMBL" id="CP011114">
    <property type="protein sequence ID" value="AKG34457.1"/>
    <property type="molecule type" value="Genomic_DNA"/>
</dbReference>
<evidence type="ECO:0000256" key="3">
    <source>
        <dbReference type="SAM" id="Phobius"/>
    </source>
</evidence>
<comment type="similarity">
    <text evidence="1">Belongs to the zinc-associated anti-sigma factor (ZAS) superfamily. Anti-sigma-W factor family.</text>
</comment>
<evidence type="ECO:0000256" key="1">
    <source>
        <dbReference type="ARBA" id="ARBA00024353"/>
    </source>
</evidence>
<reference evidence="5 6" key="1">
    <citation type="submission" date="2015-03" db="EMBL/GenBank/DDBJ databases">
        <authorList>
            <person name="Abdul Halim M."/>
        </authorList>
    </citation>
    <scope>NUCLEOTIDE SEQUENCE [LARGE SCALE GENOMIC DNA]</scope>
    <source>
        <strain evidence="5 6">ATCC 35681</strain>
    </source>
</reference>
<dbReference type="OrthoDB" id="64646at2"/>
<dbReference type="HOGENOM" id="CLU_134866_0_0_9"/>
<reference evidence="5 6" key="2">
    <citation type="journal article" date="2016" name="Genome Announc.">
        <title>Genome Sequence of a Gram-Positive Diazotroph, Paenibacillus durus Type Strain ATCC 35681.</title>
        <authorList>
            <person name="Halim M.A."/>
            <person name="Rahman A.Y."/>
            <person name="Sim K.S."/>
            <person name="Yam H.C."/>
            <person name="Rahim A.A."/>
            <person name="Ghazali A.H."/>
            <person name="Najimudin N."/>
        </authorList>
    </citation>
    <scope>NUCLEOTIDE SEQUENCE [LARGE SCALE GENOMIC DNA]</scope>
    <source>
        <strain evidence="5 6">ATCC 35681</strain>
    </source>
</reference>
<keyword evidence="3" id="KW-0812">Transmembrane</keyword>